<dbReference type="InterPro" id="IPR013170">
    <property type="entry name" value="mRNA_splic_Cwf21_dom"/>
</dbReference>
<sequence>MFTNSKWDTLDPVSSAVPHISLRVDDDPDDGGGSKDDQARRLTMREIEEKIVQYQDQFEYAMRQVRVDWNFGEEIAHYRRSLPSEYVPRTIRPAGPVPPSTPAEAAASAKRPFHCFKPAESPPIGEDFQNGQISGEGRADLSTNF</sequence>
<dbReference type="GO" id="GO:0003723">
    <property type="term" value="F:RNA binding"/>
    <property type="evidence" value="ECO:0007669"/>
    <property type="project" value="InterPro"/>
</dbReference>
<reference evidence="3" key="1">
    <citation type="submission" date="2021-05" db="EMBL/GenBank/DDBJ databases">
        <authorList>
            <person name="Alioto T."/>
            <person name="Alioto T."/>
            <person name="Gomez Garrido J."/>
        </authorList>
    </citation>
    <scope>NUCLEOTIDE SEQUENCE</scope>
</reference>
<dbReference type="GO" id="GO:0005634">
    <property type="term" value="C:nucleus"/>
    <property type="evidence" value="ECO:0007669"/>
    <property type="project" value="UniProtKB-ARBA"/>
</dbReference>
<dbReference type="CDD" id="cd21370">
    <property type="entry name" value="cwf21_SR140"/>
    <property type="match status" value="1"/>
</dbReference>
<protein>
    <submittedName>
        <fullName evidence="3">(northern house mosquito) hypothetical protein</fullName>
    </submittedName>
</protein>
<feature type="region of interest" description="Disordered" evidence="1">
    <location>
        <begin position="93"/>
        <end position="145"/>
    </location>
</feature>
<name>A0A8D8AVN8_CULPI</name>
<accession>A0A8D8AVN8</accession>
<dbReference type="SMART" id="SM01115">
    <property type="entry name" value="cwf21"/>
    <property type="match status" value="1"/>
</dbReference>
<evidence type="ECO:0000313" key="3">
    <source>
        <dbReference type="EMBL" id="CAG6460851.1"/>
    </source>
</evidence>
<feature type="domain" description="CWF21" evidence="2">
    <location>
        <begin position="36"/>
        <end position="87"/>
    </location>
</feature>
<feature type="compositionally biased region" description="Basic and acidic residues" evidence="1">
    <location>
        <begin position="32"/>
        <end position="41"/>
    </location>
</feature>
<dbReference type="AlphaFoldDB" id="A0A8D8AVN8"/>
<evidence type="ECO:0000256" key="1">
    <source>
        <dbReference type="SAM" id="MobiDB-lite"/>
    </source>
</evidence>
<proteinExistence type="predicted"/>
<organism evidence="3">
    <name type="scientific">Culex pipiens</name>
    <name type="common">House mosquito</name>
    <dbReference type="NCBI Taxonomy" id="7175"/>
    <lineage>
        <taxon>Eukaryota</taxon>
        <taxon>Metazoa</taxon>
        <taxon>Ecdysozoa</taxon>
        <taxon>Arthropoda</taxon>
        <taxon>Hexapoda</taxon>
        <taxon>Insecta</taxon>
        <taxon>Pterygota</taxon>
        <taxon>Neoptera</taxon>
        <taxon>Endopterygota</taxon>
        <taxon>Diptera</taxon>
        <taxon>Nematocera</taxon>
        <taxon>Culicoidea</taxon>
        <taxon>Culicidae</taxon>
        <taxon>Culicinae</taxon>
        <taxon>Culicini</taxon>
        <taxon>Culex</taxon>
        <taxon>Culex</taxon>
    </lineage>
</organism>
<feature type="region of interest" description="Disordered" evidence="1">
    <location>
        <begin position="17"/>
        <end position="41"/>
    </location>
</feature>
<dbReference type="EMBL" id="HBUE01041416">
    <property type="protein sequence ID" value="CAG6460851.1"/>
    <property type="molecule type" value="Transcribed_RNA"/>
</dbReference>
<evidence type="ECO:0000259" key="2">
    <source>
        <dbReference type="SMART" id="SM01115"/>
    </source>
</evidence>
<dbReference type="InterPro" id="IPR047488">
    <property type="entry name" value="SR140_cwf21"/>
</dbReference>